<evidence type="ECO:0000256" key="1">
    <source>
        <dbReference type="PROSITE-ProRule" id="PRU00047"/>
    </source>
</evidence>
<sequence>MAESHLMQPAIPKFDGHYDHWTMLMENLLRSKEYWSLIEDGVVAKNYLFQAIDRTILETILNRDSAREIWESMRQKYQGSTKVKRAQLQALRREFEIFAMKDNESVDDYFSRTLAIANKITAHGERMDQIKVVEKVLRSVTSKFNYVVCFIEEFNDVTALTIDELQSSLLVHEQRMKITQEKDEEQALKISSAGRGGGRGRERSGFRGGRGRGRQSKDLIECYRCHKLGHYQNECPTWEEGANYAEFDESQEVLLMAQENLKEQVSDNSKVELWFLDSGCSNHMVGRKDWLFDFDDNFREIVKLGDNSKMPVMGKGNLKLHIGGMVQVITEVYYLPGLKSNLLSIGQLQQKNLTIVALQIWSFELQKVEYFGQERNGQRIACVTRN</sequence>
<dbReference type="PROSITE" id="PS50158">
    <property type="entry name" value="ZF_CCHC"/>
    <property type="match status" value="1"/>
</dbReference>
<comment type="caution">
    <text evidence="4">The sequence shown here is derived from an EMBL/GenBank/DDBJ whole genome shotgun (WGS) entry which is preliminary data.</text>
</comment>
<feature type="domain" description="CCHC-type" evidence="3">
    <location>
        <begin position="222"/>
        <end position="236"/>
    </location>
</feature>
<dbReference type="PANTHER" id="PTHR35317">
    <property type="entry name" value="OS04G0629600 PROTEIN"/>
    <property type="match status" value="1"/>
</dbReference>
<dbReference type="SUPFAM" id="SSF57756">
    <property type="entry name" value="Retrovirus zinc finger-like domains"/>
    <property type="match status" value="1"/>
</dbReference>
<dbReference type="InterPro" id="IPR001878">
    <property type="entry name" value="Znf_CCHC"/>
</dbReference>
<evidence type="ECO:0000259" key="3">
    <source>
        <dbReference type="PROSITE" id="PS50158"/>
    </source>
</evidence>
<accession>A0A392MGU5</accession>
<evidence type="ECO:0000313" key="5">
    <source>
        <dbReference type="Proteomes" id="UP000265520"/>
    </source>
</evidence>
<dbReference type="InterPro" id="IPR036875">
    <property type="entry name" value="Znf_CCHC_sf"/>
</dbReference>
<dbReference type="Pfam" id="PF22936">
    <property type="entry name" value="Pol_BBD"/>
    <property type="match status" value="1"/>
</dbReference>
<dbReference type="AlphaFoldDB" id="A0A392MGU5"/>
<keyword evidence="1" id="KW-0479">Metal-binding</keyword>
<proteinExistence type="predicted"/>
<keyword evidence="1" id="KW-0862">Zinc</keyword>
<feature type="region of interest" description="Disordered" evidence="2">
    <location>
        <begin position="191"/>
        <end position="214"/>
    </location>
</feature>
<dbReference type="InterPro" id="IPR054722">
    <property type="entry name" value="PolX-like_BBD"/>
</dbReference>
<keyword evidence="1" id="KW-0863">Zinc-finger</keyword>
<dbReference type="PANTHER" id="PTHR35317:SF27">
    <property type="entry name" value="RETROVIRUS-RELATED POL POLYPROTEIN FROM TRANSPOSON TNT 1-94"/>
    <property type="match status" value="1"/>
</dbReference>
<dbReference type="Proteomes" id="UP000265520">
    <property type="component" value="Unassembled WGS sequence"/>
</dbReference>
<dbReference type="GO" id="GO:0008270">
    <property type="term" value="F:zinc ion binding"/>
    <property type="evidence" value="ECO:0007669"/>
    <property type="project" value="UniProtKB-KW"/>
</dbReference>
<evidence type="ECO:0000313" key="4">
    <source>
        <dbReference type="EMBL" id="MCH86730.1"/>
    </source>
</evidence>
<dbReference type="GO" id="GO:0003676">
    <property type="term" value="F:nucleic acid binding"/>
    <property type="evidence" value="ECO:0007669"/>
    <property type="project" value="InterPro"/>
</dbReference>
<gene>
    <name evidence="4" type="ORF">A2U01_0007590</name>
</gene>
<dbReference type="SMART" id="SM00343">
    <property type="entry name" value="ZnF_C2HC"/>
    <property type="match status" value="1"/>
</dbReference>
<keyword evidence="5" id="KW-1185">Reference proteome</keyword>
<dbReference type="Pfam" id="PF14223">
    <property type="entry name" value="Retrotran_gag_2"/>
    <property type="match status" value="1"/>
</dbReference>
<name>A0A392MGU5_9FABA</name>
<organism evidence="4 5">
    <name type="scientific">Trifolium medium</name>
    <dbReference type="NCBI Taxonomy" id="97028"/>
    <lineage>
        <taxon>Eukaryota</taxon>
        <taxon>Viridiplantae</taxon>
        <taxon>Streptophyta</taxon>
        <taxon>Embryophyta</taxon>
        <taxon>Tracheophyta</taxon>
        <taxon>Spermatophyta</taxon>
        <taxon>Magnoliopsida</taxon>
        <taxon>eudicotyledons</taxon>
        <taxon>Gunneridae</taxon>
        <taxon>Pentapetalae</taxon>
        <taxon>rosids</taxon>
        <taxon>fabids</taxon>
        <taxon>Fabales</taxon>
        <taxon>Fabaceae</taxon>
        <taxon>Papilionoideae</taxon>
        <taxon>50 kb inversion clade</taxon>
        <taxon>NPAAA clade</taxon>
        <taxon>Hologalegina</taxon>
        <taxon>IRL clade</taxon>
        <taxon>Trifolieae</taxon>
        <taxon>Trifolium</taxon>
    </lineage>
</organism>
<dbReference type="Gene3D" id="4.10.60.10">
    <property type="entry name" value="Zinc finger, CCHC-type"/>
    <property type="match status" value="1"/>
</dbReference>
<evidence type="ECO:0000256" key="2">
    <source>
        <dbReference type="SAM" id="MobiDB-lite"/>
    </source>
</evidence>
<reference evidence="4 5" key="1">
    <citation type="journal article" date="2018" name="Front. Plant Sci.">
        <title>Red Clover (Trifolium pratense) and Zigzag Clover (T. medium) - A Picture of Genomic Similarities and Differences.</title>
        <authorList>
            <person name="Dluhosova J."/>
            <person name="Istvanek J."/>
            <person name="Nedelnik J."/>
            <person name="Repkova J."/>
        </authorList>
    </citation>
    <scope>NUCLEOTIDE SEQUENCE [LARGE SCALE GENOMIC DNA]</scope>
    <source>
        <strain evidence="5">cv. 10/8</strain>
        <tissue evidence="4">Leaf</tissue>
    </source>
</reference>
<dbReference type="EMBL" id="LXQA010010849">
    <property type="protein sequence ID" value="MCH86730.1"/>
    <property type="molecule type" value="Genomic_DNA"/>
</dbReference>
<protein>
    <submittedName>
        <fullName evidence="4">Retrovirus-related Pol polyprotein from transposon TNT 1-94</fullName>
    </submittedName>
</protein>